<dbReference type="CDD" id="cd14014">
    <property type="entry name" value="STKc_PknB_like"/>
    <property type="match status" value="1"/>
</dbReference>
<evidence type="ECO:0000256" key="7">
    <source>
        <dbReference type="PROSITE-ProRule" id="PRU10141"/>
    </source>
</evidence>
<keyword evidence="5" id="KW-0418">Kinase</keyword>
<keyword evidence="11" id="KW-1185">Reference proteome</keyword>
<organism evidence="10 11">
    <name type="scientific">Streptomyces cacaoi</name>
    <dbReference type="NCBI Taxonomy" id="1898"/>
    <lineage>
        <taxon>Bacteria</taxon>
        <taxon>Bacillati</taxon>
        <taxon>Actinomycetota</taxon>
        <taxon>Actinomycetes</taxon>
        <taxon>Kitasatosporales</taxon>
        <taxon>Streptomycetaceae</taxon>
        <taxon>Streptomyces</taxon>
    </lineage>
</organism>
<dbReference type="Pfam" id="PF00069">
    <property type="entry name" value="Pkinase"/>
    <property type="match status" value="2"/>
</dbReference>
<name>A0A4Y3RA37_STRCI</name>
<feature type="compositionally biased region" description="Low complexity" evidence="8">
    <location>
        <begin position="188"/>
        <end position="210"/>
    </location>
</feature>
<evidence type="ECO:0000256" key="3">
    <source>
        <dbReference type="ARBA" id="ARBA00022679"/>
    </source>
</evidence>
<dbReference type="OrthoDB" id="9801841at2"/>
<dbReference type="PROSITE" id="PS00108">
    <property type="entry name" value="PROTEIN_KINASE_ST"/>
    <property type="match status" value="1"/>
</dbReference>
<evidence type="ECO:0000313" key="11">
    <source>
        <dbReference type="Proteomes" id="UP000319210"/>
    </source>
</evidence>
<evidence type="ECO:0000256" key="8">
    <source>
        <dbReference type="SAM" id="MobiDB-lite"/>
    </source>
</evidence>
<sequence length="899" mass="94305">MRGRLLNGRYELRERIGSGGMGEVWRAYDTALERDVAVKVFMPQRGAADEADRAELLGRFQREARSAAALDSPHIVAVHDHGTDAGADDAAGDGAAREPRAPTPYLVMALVHGRSLHDLLLERGRMPLTAALSWTADVCRALRVAHEAGVVHRDIKPANIMVEGGLGGTGRRDPEPEPGAEREHRPQPEAGAEPGAGAAGAAREQEAGAADGPEAEVAPGTAKVVDFGIAKFVEARSTDPQLTNTGQMPFGSVLYMAPEQFRQEDADGRTDLYALGCVLYELLVGRPPFTGSAAGVMYNHLHDTPLLPSRARPELSTAVDRLVLSLMARDRDGRPADAQAALAAVEAVRDTVAARAPADGSGAPGGTRTHGTNGTPGAGGTPGTGDSPAAGVRGAATGGAGAAARTSAVGSGEAAEPADTPPGGGRPGTAPSASPSPSPSSSPGTGDGTGTGSGTGTGTGSSSGDPYPVPKQPGYARPGRIWSEGEFTPRNTRGRSPLHPRDPEHGPRRLGRWVAGAVGGFLLLTVTVPLVAYSGQDTPVAAPPPPDLPSSSPHEKVPDEYVIGIARDEYEDDPSLAQGRKKVVEAAVAEAERRHKRDIPVRVASVEADDGGGGEAALSEHPELVAVVGDVYDFSGGTDEFFSEVPAVETCEGSRSVDVNFSTATSEHDLTTAEAGYLGRTLGTRTVLNAADDFPVGDALESMHIKTVRPQDPEEMSEDEVRERIRKTGADAVALPDSEAAGVWARAAEKEKVQVIVQQGYAQTCDPPASQDAAEEYELAVPDGALRFRTFYDGKQRPDCAELPEVCAAPESTRRLLRQRGSAELYDGALAAAEAMAGVLDEKPLPSLARAQLMKTLGDEETKGLLGRYVFDGRHVSDRPVWVDRRENGKWKQLKRLEP</sequence>
<feature type="domain" description="Protein kinase" evidence="9">
    <location>
        <begin position="10"/>
        <end position="348"/>
    </location>
</feature>
<accession>A0A4Y3RA37</accession>
<dbReference type="Gene3D" id="3.30.200.20">
    <property type="entry name" value="Phosphorylase Kinase, domain 1"/>
    <property type="match status" value="1"/>
</dbReference>
<dbReference type="InterPro" id="IPR008271">
    <property type="entry name" value="Ser/Thr_kinase_AS"/>
</dbReference>
<evidence type="ECO:0000313" key="10">
    <source>
        <dbReference type="EMBL" id="GEB53553.1"/>
    </source>
</evidence>
<evidence type="ECO:0000256" key="6">
    <source>
        <dbReference type="ARBA" id="ARBA00022840"/>
    </source>
</evidence>
<dbReference type="InterPro" id="IPR017441">
    <property type="entry name" value="Protein_kinase_ATP_BS"/>
</dbReference>
<dbReference type="PROSITE" id="PS50011">
    <property type="entry name" value="PROTEIN_KINASE_DOM"/>
    <property type="match status" value="1"/>
</dbReference>
<dbReference type="SMART" id="SM00220">
    <property type="entry name" value="S_TKc"/>
    <property type="match status" value="1"/>
</dbReference>
<dbReference type="Proteomes" id="UP000319210">
    <property type="component" value="Unassembled WGS sequence"/>
</dbReference>
<keyword evidence="6 7" id="KW-0067">ATP-binding</keyword>
<dbReference type="GO" id="GO:0004674">
    <property type="term" value="F:protein serine/threonine kinase activity"/>
    <property type="evidence" value="ECO:0007669"/>
    <property type="project" value="UniProtKB-KW"/>
</dbReference>
<keyword evidence="2" id="KW-0723">Serine/threonine-protein kinase</keyword>
<feature type="region of interest" description="Disordered" evidence="8">
    <location>
        <begin position="161"/>
        <end position="217"/>
    </location>
</feature>
<evidence type="ECO:0000256" key="1">
    <source>
        <dbReference type="ARBA" id="ARBA00012513"/>
    </source>
</evidence>
<evidence type="ECO:0000259" key="9">
    <source>
        <dbReference type="PROSITE" id="PS50011"/>
    </source>
</evidence>
<feature type="region of interest" description="Disordered" evidence="8">
    <location>
        <begin position="353"/>
        <end position="507"/>
    </location>
</feature>
<keyword evidence="4 7" id="KW-0547">Nucleotide-binding</keyword>
<feature type="compositionally biased region" description="Gly residues" evidence="8">
    <location>
        <begin position="374"/>
        <end position="383"/>
    </location>
</feature>
<gene>
    <name evidence="10" type="ORF">SCA03_61040</name>
</gene>
<feature type="compositionally biased region" description="Basic and acidic residues" evidence="8">
    <location>
        <begin position="170"/>
        <end position="187"/>
    </location>
</feature>
<feature type="compositionally biased region" description="Gly residues" evidence="8">
    <location>
        <begin position="445"/>
        <end position="461"/>
    </location>
</feature>
<dbReference type="Gene3D" id="1.10.510.10">
    <property type="entry name" value="Transferase(Phosphotransferase) domain 1"/>
    <property type="match status" value="1"/>
</dbReference>
<evidence type="ECO:0000256" key="2">
    <source>
        <dbReference type="ARBA" id="ARBA00022527"/>
    </source>
</evidence>
<dbReference type="InterPro" id="IPR000719">
    <property type="entry name" value="Prot_kinase_dom"/>
</dbReference>
<feature type="binding site" evidence="7">
    <location>
        <position position="39"/>
    </location>
    <ligand>
        <name>ATP</name>
        <dbReference type="ChEBI" id="CHEBI:30616"/>
    </ligand>
</feature>
<evidence type="ECO:0000256" key="4">
    <source>
        <dbReference type="ARBA" id="ARBA00022741"/>
    </source>
</evidence>
<dbReference type="SUPFAM" id="SSF56112">
    <property type="entry name" value="Protein kinase-like (PK-like)"/>
    <property type="match status" value="1"/>
</dbReference>
<reference evidence="10 11" key="1">
    <citation type="submission" date="2019-06" db="EMBL/GenBank/DDBJ databases">
        <title>Whole genome shotgun sequence of Streptomyces cacaoi subsp. cacaoi NBRC 12748.</title>
        <authorList>
            <person name="Hosoyama A."/>
            <person name="Uohara A."/>
            <person name="Ohji S."/>
            <person name="Ichikawa N."/>
        </authorList>
    </citation>
    <scope>NUCLEOTIDE SEQUENCE [LARGE SCALE GENOMIC DNA]</scope>
    <source>
        <strain evidence="10 11">NBRC 12748</strain>
    </source>
</reference>
<dbReference type="EC" id="2.7.11.1" evidence="1"/>
<feature type="compositionally biased region" description="Low complexity" evidence="8">
    <location>
        <begin position="384"/>
        <end position="395"/>
    </location>
</feature>
<comment type="caution">
    <text evidence="10">The sequence shown here is derived from an EMBL/GenBank/DDBJ whole genome shotgun (WGS) entry which is preliminary data.</text>
</comment>
<dbReference type="RefSeq" id="WP_141275764.1">
    <property type="nucleotide sequence ID" value="NZ_BJMM01000055.1"/>
</dbReference>
<protein>
    <recommendedName>
        <fullName evidence="1">non-specific serine/threonine protein kinase</fullName>
        <ecNumber evidence="1">2.7.11.1</ecNumber>
    </recommendedName>
</protein>
<dbReference type="InterPro" id="IPR011009">
    <property type="entry name" value="Kinase-like_dom_sf"/>
</dbReference>
<dbReference type="EMBL" id="BJMM01000055">
    <property type="protein sequence ID" value="GEB53553.1"/>
    <property type="molecule type" value="Genomic_DNA"/>
</dbReference>
<proteinExistence type="predicted"/>
<dbReference type="PANTHER" id="PTHR43289">
    <property type="entry name" value="MITOGEN-ACTIVATED PROTEIN KINASE KINASE KINASE 20-RELATED"/>
    <property type="match status" value="1"/>
</dbReference>
<dbReference type="AlphaFoldDB" id="A0A4Y3RA37"/>
<keyword evidence="3" id="KW-0808">Transferase</keyword>
<dbReference type="PROSITE" id="PS00107">
    <property type="entry name" value="PROTEIN_KINASE_ATP"/>
    <property type="match status" value="1"/>
</dbReference>
<dbReference type="PANTHER" id="PTHR43289:SF6">
    <property type="entry name" value="SERINE_THREONINE-PROTEIN KINASE NEKL-3"/>
    <property type="match status" value="1"/>
</dbReference>
<feature type="compositionally biased region" description="Low complexity" evidence="8">
    <location>
        <begin position="402"/>
        <end position="412"/>
    </location>
</feature>
<dbReference type="GO" id="GO:0005524">
    <property type="term" value="F:ATP binding"/>
    <property type="evidence" value="ECO:0007669"/>
    <property type="project" value="UniProtKB-UniRule"/>
</dbReference>
<evidence type="ECO:0000256" key="5">
    <source>
        <dbReference type="ARBA" id="ARBA00022777"/>
    </source>
</evidence>